<protein>
    <recommendedName>
        <fullName evidence="4">Methyltransferase</fullName>
    </recommendedName>
</protein>
<dbReference type="EMBL" id="BMPI01000012">
    <property type="protein sequence ID" value="GGM26470.1"/>
    <property type="molecule type" value="Genomic_DNA"/>
</dbReference>
<dbReference type="AlphaFoldDB" id="A0A917TKI7"/>
<reference evidence="2" key="2">
    <citation type="submission" date="2020-09" db="EMBL/GenBank/DDBJ databases">
        <authorList>
            <person name="Sun Q."/>
            <person name="Ohkuma M."/>
        </authorList>
    </citation>
    <scope>NUCLEOTIDE SEQUENCE</scope>
    <source>
        <strain evidence="2">JCM 19831</strain>
    </source>
</reference>
<comment type="caution">
    <text evidence="2">The sequence shown here is derived from an EMBL/GenBank/DDBJ whole genome shotgun (WGS) entry which is preliminary data.</text>
</comment>
<dbReference type="Pfam" id="PF13489">
    <property type="entry name" value="Methyltransf_23"/>
    <property type="match status" value="1"/>
</dbReference>
<sequence>MDRIAPLSPNAWLRLDVVARMFPAGAADVLEIGCGQGGFGARLAQRCDYVGVEPDLSSFRVAEQRLRMAGAGRVVNTRLDGLPAALFDVVCAFEVLEHLDDDAEAVRAWRDRLRPGGWLLLSVPAYQHRYGPADELVGHVRRYDPAALHALLTDAGLVDVDVRHYGMPLGYLLETGRNLLASRRLAGVRGTSGHERSAASGRLLQPSARLRGLLHRWGTAPFRWMQRAAPGTGPGLVARARLPHPNDDEPTRSGSTTEVDPR</sequence>
<proteinExistence type="predicted"/>
<dbReference type="Gene3D" id="3.40.50.150">
    <property type="entry name" value="Vaccinia Virus protein VP39"/>
    <property type="match status" value="1"/>
</dbReference>
<name>A0A917TKI7_9ACTN</name>
<evidence type="ECO:0000313" key="3">
    <source>
        <dbReference type="Proteomes" id="UP000642070"/>
    </source>
</evidence>
<feature type="region of interest" description="Disordered" evidence="1">
    <location>
        <begin position="233"/>
        <end position="262"/>
    </location>
</feature>
<dbReference type="Proteomes" id="UP000642070">
    <property type="component" value="Unassembled WGS sequence"/>
</dbReference>
<keyword evidence="3" id="KW-1185">Reference proteome</keyword>
<dbReference type="PANTHER" id="PTHR43861">
    <property type="entry name" value="TRANS-ACONITATE 2-METHYLTRANSFERASE-RELATED"/>
    <property type="match status" value="1"/>
</dbReference>
<evidence type="ECO:0000256" key="1">
    <source>
        <dbReference type="SAM" id="MobiDB-lite"/>
    </source>
</evidence>
<dbReference type="CDD" id="cd02440">
    <property type="entry name" value="AdoMet_MTases"/>
    <property type="match status" value="1"/>
</dbReference>
<feature type="compositionally biased region" description="Polar residues" evidence="1">
    <location>
        <begin position="252"/>
        <end position="262"/>
    </location>
</feature>
<gene>
    <name evidence="2" type="ORF">GCM10007977_029600</name>
</gene>
<evidence type="ECO:0000313" key="2">
    <source>
        <dbReference type="EMBL" id="GGM26470.1"/>
    </source>
</evidence>
<evidence type="ECO:0008006" key="4">
    <source>
        <dbReference type="Google" id="ProtNLM"/>
    </source>
</evidence>
<organism evidence="2 3">
    <name type="scientific">Dactylosporangium sucinum</name>
    <dbReference type="NCBI Taxonomy" id="1424081"/>
    <lineage>
        <taxon>Bacteria</taxon>
        <taxon>Bacillati</taxon>
        <taxon>Actinomycetota</taxon>
        <taxon>Actinomycetes</taxon>
        <taxon>Micromonosporales</taxon>
        <taxon>Micromonosporaceae</taxon>
        <taxon>Dactylosporangium</taxon>
    </lineage>
</organism>
<dbReference type="InterPro" id="IPR029063">
    <property type="entry name" value="SAM-dependent_MTases_sf"/>
</dbReference>
<reference evidence="2" key="1">
    <citation type="journal article" date="2014" name="Int. J. Syst. Evol. Microbiol.">
        <title>Complete genome sequence of Corynebacterium casei LMG S-19264T (=DSM 44701T), isolated from a smear-ripened cheese.</title>
        <authorList>
            <consortium name="US DOE Joint Genome Institute (JGI-PGF)"/>
            <person name="Walter F."/>
            <person name="Albersmeier A."/>
            <person name="Kalinowski J."/>
            <person name="Ruckert C."/>
        </authorList>
    </citation>
    <scope>NUCLEOTIDE SEQUENCE</scope>
    <source>
        <strain evidence="2">JCM 19831</strain>
    </source>
</reference>
<dbReference type="SUPFAM" id="SSF53335">
    <property type="entry name" value="S-adenosyl-L-methionine-dependent methyltransferases"/>
    <property type="match status" value="1"/>
</dbReference>
<accession>A0A917TKI7</accession>